<dbReference type="AlphaFoldDB" id="A0A3B0UMA6"/>
<name>A0A3B0UMA6_9ZZZZ</name>
<reference evidence="1" key="1">
    <citation type="submission" date="2018-06" db="EMBL/GenBank/DDBJ databases">
        <authorList>
            <person name="Zhirakovskaya E."/>
        </authorList>
    </citation>
    <scope>NUCLEOTIDE SEQUENCE</scope>
</reference>
<proteinExistence type="predicted"/>
<evidence type="ECO:0000313" key="1">
    <source>
        <dbReference type="EMBL" id="VAW27532.1"/>
    </source>
</evidence>
<sequence length="99" mass="11428">MGNEQEVAFLKHAYVRVDDTVRIQIHNSILEVTFDKLKVELQSHLRAALQNDAIKVGLEKLESASKKMLYTNKEKFDHLAEKHPAIKLLQEKLSLDPDY</sequence>
<dbReference type="EMBL" id="UOES01000256">
    <property type="protein sequence ID" value="VAW27532.1"/>
    <property type="molecule type" value="Genomic_DNA"/>
</dbReference>
<protein>
    <submittedName>
        <fullName evidence="1">Uncharacterized protein</fullName>
    </submittedName>
</protein>
<accession>A0A3B0UMA6</accession>
<organism evidence="1">
    <name type="scientific">hydrothermal vent metagenome</name>
    <dbReference type="NCBI Taxonomy" id="652676"/>
    <lineage>
        <taxon>unclassified sequences</taxon>
        <taxon>metagenomes</taxon>
        <taxon>ecological metagenomes</taxon>
    </lineage>
</organism>
<gene>
    <name evidence="1" type="ORF">MNBD_BACTEROID06-1451</name>
</gene>